<reference evidence="1 2" key="1">
    <citation type="journal article" date="2007" name="Nature">
        <title>Evolution of genes and genomes on the Drosophila phylogeny.</title>
        <authorList>
            <consortium name="Drosophila 12 Genomes Consortium"/>
            <person name="Clark A.G."/>
            <person name="Eisen M.B."/>
            <person name="Smith D.R."/>
            <person name="Bergman C.M."/>
            <person name="Oliver B."/>
            <person name="Markow T.A."/>
            <person name="Kaufman T.C."/>
            <person name="Kellis M."/>
            <person name="Gelbart W."/>
            <person name="Iyer V.N."/>
            <person name="Pollard D.A."/>
            <person name="Sackton T.B."/>
            <person name="Larracuente A.M."/>
            <person name="Singh N.D."/>
            <person name="Abad J.P."/>
            <person name="Abt D.N."/>
            <person name="Adryan B."/>
            <person name="Aguade M."/>
            <person name="Akashi H."/>
            <person name="Anderson W.W."/>
            <person name="Aquadro C.F."/>
            <person name="Ardell D.H."/>
            <person name="Arguello R."/>
            <person name="Artieri C.G."/>
            <person name="Barbash D.A."/>
            <person name="Barker D."/>
            <person name="Barsanti P."/>
            <person name="Batterham P."/>
            <person name="Batzoglou S."/>
            <person name="Begun D."/>
            <person name="Bhutkar A."/>
            <person name="Blanco E."/>
            <person name="Bosak S.A."/>
            <person name="Bradley R.K."/>
            <person name="Brand A.D."/>
            <person name="Brent M.R."/>
            <person name="Brooks A.N."/>
            <person name="Brown R.H."/>
            <person name="Butlin R.K."/>
            <person name="Caggese C."/>
            <person name="Calvi B.R."/>
            <person name="Bernardo de Carvalho A."/>
            <person name="Caspi A."/>
            <person name="Castrezana S."/>
            <person name="Celniker S.E."/>
            <person name="Chang J.L."/>
            <person name="Chapple C."/>
            <person name="Chatterji S."/>
            <person name="Chinwalla A."/>
            <person name="Civetta A."/>
            <person name="Clifton S.W."/>
            <person name="Comeron J.M."/>
            <person name="Costello J.C."/>
            <person name="Coyne J.A."/>
            <person name="Daub J."/>
            <person name="David R.G."/>
            <person name="Delcher A.L."/>
            <person name="Delehaunty K."/>
            <person name="Do C.B."/>
            <person name="Ebling H."/>
            <person name="Edwards K."/>
            <person name="Eickbush T."/>
            <person name="Evans J.D."/>
            <person name="Filipski A."/>
            <person name="Findeiss S."/>
            <person name="Freyhult E."/>
            <person name="Fulton L."/>
            <person name="Fulton R."/>
            <person name="Garcia A.C."/>
            <person name="Gardiner A."/>
            <person name="Garfield D.A."/>
            <person name="Garvin B.E."/>
            <person name="Gibson G."/>
            <person name="Gilbert D."/>
            <person name="Gnerre S."/>
            <person name="Godfrey J."/>
            <person name="Good R."/>
            <person name="Gotea V."/>
            <person name="Gravely B."/>
            <person name="Greenberg A.J."/>
            <person name="Griffiths-Jones S."/>
            <person name="Gross S."/>
            <person name="Guigo R."/>
            <person name="Gustafson E.A."/>
            <person name="Haerty W."/>
            <person name="Hahn M.W."/>
            <person name="Halligan D.L."/>
            <person name="Halpern A.L."/>
            <person name="Halter G.M."/>
            <person name="Han M.V."/>
            <person name="Heger A."/>
            <person name="Hillier L."/>
            <person name="Hinrichs A.S."/>
            <person name="Holmes I."/>
            <person name="Hoskins R.A."/>
            <person name="Hubisz M.J."/>
            <person name="Hultmark D."/>
            <person name="Huntley M.A."/>
            <person name="Jaffe D.B."/>
            <person name="Jagadeeshan S."/>
            <person name="Jeck W.R."/>
            <person name="Johnson J."/>
            <person name="Jones C.D."/>
            <person name="Jordan W.C."/>
            <person name="Karpen G.H."/>
            <person name="Kataoka E."/>
            <person name="Keightley P.D."/>
            <person name="Kheradpour P."/>
            <person name="Kirkness E.F."/>
            <person name="Koerich L.B."/>
            <person name="Kristiansen K."/>
            <person name="Kudrna D."/>
            <person name="Kulathinal R.J."/>
            <person name="Kumar S."/>
            <person name="Kwok R."/>
            <person name="Lander E."/>
            <person name="Langley C.H."/>
            <person name="Lapoint R."/>
            <person name="Lazzaro B.P."/>
            <person name="Lee S.J."/>
            <person name="Levesque L."/>
            <person name="Li R."/>
            <person name="Lin C.F."/>
            <person name="Lin M.F."/>
            <person name="Lindblad-Toh K."/>
            <person name="Llopart A."/>
            <person name="Long M."/>
            <person name="Low L."/>
            <person name="Lozovsky E."/>
            <person name="Lu J."/>
            <person name="Luo M."/>
            <person name="Machado C.A."/>
            <person name="Makalowski W."/>
            <person name="Marzo M."/>
            <person name="Matsuda M."/>
            <person name="Matzkin L."/>
            <person name="McAllister B."/>
            <person name="McBride C.S."/>
            <person name="McKernan B."/>
            <person name="McKernan K."/>
            <person name="Mendez-Lago M."/>
            <person name="Minx P."/>
            <person name="Mollenhauer M.U."/>
            <person name="Montooth K."/>
            <person name="Mount S.M."/>
            <person name="Mu X."/>
            <person name="Myers E."/>
            <person name="Negre B."/>
            <person name="Newfeld S."/>
            <person name="Nielsen R."/>
            <person name="Noor M.A."/>
            <person name="O'Grady P."/>
            <person name="Pachter L."/>
            <person name="Papaceit M."/>
            <person name="Parisi M.J."/>
            <person name="Parisi M."/>
            <person name="Parts L."/>
            <person name="Pedersen J.S."/>
            <person name="Pesole G."/>
            <person name="Phillippy A.M."/>
            <person name="Ponting C.P."/>
            <person name="Pop M."/>
            <person name="Porcelli D."/>
            <person name="Powell J.R."/>
            <person name="Prohaska S."/>
            <person name="Pruitt K."/>
            <person name="Puig M."/>
            <person name="Quesneville H."/>
            <person name="Ram K.R."/>
            <person name="Rand D."/>
            <person name="Rasmussen M.D."/>
            <person name="Reed L.K."/>
            <person name="Reenan R."/>
            <person name="Reily A."/>
            <person name="Remington K.A."/>
            <person name="Rieger T.T."/>
            <person name="Ritchie M.G."/>
            <person name="Robin C."/>
            <person name="Rogers Y.H."/>
            <person name="Rohde C."/>
            <person name="Rozas J."/>
            <person name="Rubenfield M.J."/>
            <person name="Ruiz A."/>
            <person name="Russo S."/>
            <person name="Salzberg S.L."/>
            <person name="Sanchez-Gracia A."/>
            <person name="Saranga D.J."/>
            <person name="Sato H."/>
            <person name="Schaeffer S.W."/>
            <person name="Schatz M.C."/>
            <person name="Schlenke T."/>
            <person name="Schwartz R."/>
            <person name="Segarra C."/>
            <person name="Singh R.S."/>
            <person name="Sirot L."/>
            <person name="Sirota M."/>
            <person name="Sisneros N.B."/>
            <person name="Smith C.D."/>
            <person name="Smith T.F."/>
            <person name="Spieth J."/>
            <person name="Stage D.E."/>
            <person name="Stark A."/>
            <person name="Stephan W."/>
            <person name="Strausberg R.L."/>
            <person name="Strempel S."/>
            <person name="Sturgill D."/>
            <person name="Sutton G."/>
            <person name="Sutton G.G."/>
            <person name="Tao W."/>
            <person name="Teichmann S."/>
            <person name="Tobari Y.N."/>
            <person name="Tomimura Y."/>
            <person name="Tsolas J.M."/>
            <person name="Valente V.L."/>
            <person name="Venter E."/>
            <person name="Venter J.C."/>
            <person name="Vicario S."/>
            <person name="Vieira F.G."/>
            <person name="Vilella A.J."/>
            <person name="Villasante A."/>
            <person name="Walenz B."/>
            <person name="Wang J."/>
            <person name="Wasserman M."/>
            <person name="Watts T."/>
            <person name="Wilson D."/>
            <person name="Wilson R.K."/>
            <person name="Wing R.A."/>
            <person name="Wolfner M.F."/>
            <person name="Wong A."/>
            <person name="Wong G.K."/>
            <person name="Wu C.I."/>
            <person name="Wu G."/>
            <person name="Yamamoto D."/>
            <person name="Yang H.P."/>
            <person name="Yang S.P."/>
            <person name="Yorke J.A."/>
            <person name="Yoshida K."/>
            <person name="Zdobnov E."/>
            <person name="Zhang P."/>
            <person name="Zhang Y."/>
            <person name="Zimin A.V."/>
            <person name="Baldwin J."/>
            <person name="Abdouelleil A."/>
            <person name="Abdulkadir J."/>
            <person name="Abebe A."/>
            <person name="Abera B."/>
            <person name="Abreu J."/>
            <person name="Acer S.C."/>
            <person name="Aftuck L."/>
            <person name="Alexander A."/>
            <person name="An P."/>
            <person name="Anderson E."/>
            <person name="Anderson S."/>
            <person name="Arachi H."/>
            <person name="Azer M."/>
            <person name="Bachantsang P."/>
            <person name="Barry A."/>
            <person name="Bayul T."/>
            <person name="Berlin A."/>
            <person name="Bessette D."/>
            <person name="Bloom T."/>
            <person name="Blye J."/>
            <person name="Boguslavskiy L."/>
            <person name="Bonnet C."/>
            <person name="Boukhgalter B."/>
            <person name="Bourzgui I."/>
            <person name="Brown A."/>
            <person name="Cahill P."/>
            <person name="Channer S."/>
            <person name="Cheshatsang Y."/>
            <person name="Chuda L."/>
            <person name="Citroen M."/>
            <person name="Collymore A."/>
            <person name="Cooke P."/>
            <person name="Costello M."/>
            <person name="D'Aco K."/>
            <person name="Daza R."/>
            <person name="De Haan G."/>
            <person name="DeGray S."/>
            <person name="DeMaso C."/>
            <person name="Dhargay N."/>
            <person name="Dooley K."/>
            <person name="Dooley E."/>
            <person name="Doricent M."/>
            <person name="Dorje P."/>
            <person name="Dorjee K."/>
            <person name="Dupes A."/>
            <person name="Elong R."/>
            <person name="Falk J."/>
            <person name="Farina A."/>
            <person name="Faro S."/>
            <person name="Ferguson D."/>
            <person name="Fisher S."/>
            <person name="Foley C.D."/>
            <person name="Franke A."/>
            <person name="Friedrich D."/>
            <person name="Gadbois L."/>
            <person name="Gearin G."/>
            <person name="Gearin C.R."/>
            <person name="Giannoukos G."/>
            <person name="Goode T."/>
            <person name="Graham J."/>
            <person name="Grandbois E."/>
            <person name="Grewal S."/>
            <person name="Gyaltsen K."/>
            <person name="Hafez N."/>
            <person name="Hagos B."/>
            <person name="Hall J."/>
            <person name="Henson C."/>
            <person name="Hollinger A."/>
            <person name="Honan T."/>
            <person name="Huard M.D."/>
            <person name="Hughes L."/>
            <person name="Hurhula B."/>
            <person name="Husby M.E."/>
            <person name="Kamat A."/>
            <person name="Kanga B."/>
            <person name="Kashin S."/>
            <person name="Khazanovich D."/>
            <person name="Kisner P."/>
            <person name="Lance K."/>
            <person name="Lara M."/>
            <person name="Lee W."/>
            <person name="Lennon N."/>
            <person name="Letendre F."/>
            <person name="LeVine R."/>
            <person name="Lipovsky A."/>
            <person name="Liu X."/>
            <person name="Liu J."/>
            <person name="Liu S."/>
            <person name="Lokyitsang T."/>
            <person name="Lokyitsang Y."/>
            <person name="Lubonja R."/>
            <person name="Lui A."/>
            <person name="MacDonald P."/>
            <person name="Magnisalis V."/>
            <person name="Maru K."/>
            <person name="Matthews C."/>
            <person name="McCusker W."/>
            <person name="McDonough S."/>
            <person name="Mehta T."/>
            <person name="Meldrim J."/>
            <person name="Meneus L."/>
            <person name="Mihai O."/>
            <person name="Mihalev A."/>
            <person name="Mihova T."/>
            <person name="Mittelman R."/>
            <person name="Mlenga V."/>
            <person name="Montmayeur A."/>
            <person name="Mulrain L."/>
            <person name="Navidi A."/>
            <person name="Naylor J."/>
            <person name="Negash T."/>
            <person name="Nguyen T."/>
            <person name="Nguyen N."/>
            <person name="Nicol R."/>
            <person name="Norbu C."/>
            <person name="Norbu N."/>
            <person name="Novod N."/>
            <person name="O'Neill B."/>
            <person name="Osman S."/>
            <person name="Markiewicz E."/>
            <person name="Oyono O.L."/>
            <person name="Patti C."/>
            <person name="Phunkhang P."/>
            <person name="Pierre F."/>
            <person name="Priest M."/>
            <person name="Raghuraman S."/>
            <person name="Rege F."/>
            <person name="Reyes R."/>
            <person name="Rise C."/>
            <person name="Rogov P."/>
            <person name="Ross K."/>
            <person name="Ryan E."/>
            <person name="Settipalli S."/>
            <person name="Shea T."/>
            <person name="Sherpa N."/>
            <person name="Shi L."/>
            <person name="Shih D."/>
            <person name="Sparrow T."/>
            <person name="Spaulding J."/>
            <person name="Stalker J."/>
            <person name="Stange-Thomann N."/>
            <person name="Stavropoulos S."/>
            <person name="Stone C."/>
            <person name="Strader C."/>
            <person name="Tesfaye S."/>
            <person name="Thomson T."/>
            <person name="Thoulutsang Y."/>
            <person name="Thoulutsang D."/>
            <person name="Topham K."/>
            <person name="Topping I."/>
            <person name="Tsamla T."/>
            <person name="Vassiliev H."/>
            <person name="Vo A."/>
            <person name="Wangchuk T."/>
            <person name="Wangdi T."/>
            <person name="Weiand M."/>
            <person name="Wilkinson J."/>
            <person name="Wilson A."/>
            <person name="Yadav S."/>
            <person name="Young G."/>
            <person name="Yu Q."/>
            <person name="Zembek L."/>
            <person name="Zhong D."/>
            <person name="Zimmer A."/>
            <person name="Zwirko Z."/>
            <person name="Jaffe D.B."/>
            <person name="Alvarez P."/>
            <person name="Brockman W."/>
            <person name="Butler J."/>
            <person name="Chin C."/>
            <person name="Gnerre S."/>
            <person name="Grabherr M."/>
            <person name="Kleber M."/>
            <person name="Mauceli E."/>
            <person name="MacCallum I."/>
        </authorList>
    </citation>
    <scope>NUCLEOTIDE SEQUENCE [LARGE SCALE GENOMIC DNA]</scope>
    <source>
        <strain evidence="2">Tucson 15287-2541.00</strain>
    </source>
</reference>
<proteinExistence type="predicted"/>
<dbReference type="OrthoDB" id="1933874at2759"/>
<dbReference type="HOGENOM" id="CLU_1779358_0_0_1"/>
<dbReference type="EMBL" id="CH916368">
    <property type="protein sequence ID" value="EDW04130.1"/>
    <property type="molecule type" value="Genomic_DNA"/>
</dbReference>
<dbReference type="AlphaFoldDB" id="B4JC97"/>
<gene>
    <name evidence="1" type="primary">Dgri\GH10147</name>
    <name evidence="1" type="ORF">Dgri_GH10147</name>
</gene>
<keyword evidence="2" id="KW-1185">Reference proteome</keyword>
<dbReference type="FunCoup" id="B4JC97">
    <property type="interactions" value="3"/>
</dbReference>
<evidence type="ECO:0000313" key="1">
    <source>
        <dbReference type="EMBL" id="EDW04130.1"/>
    </source>
</evidence>
<dbReference type="Proteomes" id="UP000001070">
    <property type="component" value="Unassembled WGS sequence"/>
</dbReference>
<evidence type="ECO:0000313" key="2">
    <source>
        <dbReference type="Proteomes" id="UP000001070"/>
    </source>
</evidence>
<name>B4JC97_DROGR</name>
<sequence>MLTDEAPPPLDPQQPVLYIECCQSQADYRHRALELHLGLAEALRAMNPEVRLQLRLNENNAAREGAFEVAIAATPTADVDARHMLWTGLRRVPQSAKVPNVDDIIAPACLVLKLRHSQAGSSSINLVRTSDGEISKIIQRHGRRSL</sequence>
<dbReference type="InParanoid" id="B4JC97"/>
<dbReference type="PhylomeDB" id="B4JC97"/>
<dbReference type="eggNOG" id="ENOG502T9B6">
    <property type="taxonomic scope" value="Eukaryota"/>
</dbReference>
<dbReference type="KEGG" id="dgr:6562830"/>
<accession>B4JC97</accession>
<organism evidence="2">
    <name type="scientific">Drosophila grimshawi</name>
    <name type="common">Hawaiian fruit fly</name>
    <name type="synonym">Idiomyia grimshawi</name>
    <dbReference type="NCBI Taxonomy" id="7222"/>
    <lineage>
        <taxon>Eukaryota</taxon>
        <taxon>Metazoa</taxon>
        <taxon>Ecdysozoa</taxon>
        <taxon>Arthropoda</taxon>
        <taxon>Hexapoda</taxon>
        <taxon>Insecta</taxon>
        <taxon>Pterygota</taxon>
        <taxon>Neoptera</taxon>
        <taxon>Endopterygota</taxon>
        <taxon>Diptera</taxon>
        <taxon>Brachycera</taxon>
        <taxon>Muscomorpha</taxon>
        <taxon>Ephydroidea</taxon>
        <taxon>Drosophilidae</taxon>
        <taxon>Drosophila</taxon>
        <taxon>Hawaiian Drosophila</taxon>
    </lineage>
</organism>
<protein>
    <submittedName>
        <fullName evidence="1">GH10147</fullName>
    </submittedName>
</protein>
<dbReference type="OMA" id="RINDKGP"/>